<organism evidence="1 2">
    <name type="scientific">Pseudoalteromonas luteoviolacea H33</name>
    <dbReference type="NCBI Taxonomy" id="1365251"/>
    <lineage>
        <taxon>Bacteria</taxon>
        <taxon>Pseudomonadati</taxon>
        <taxon>Pseudomonadota</taxon>
        <taxon>Gammaproteobacteria</taxon>
        <taxon>Alteromonadales</taxon>
        <taxon>Pseudoalteromonadaceae</taxon>
        <taxon>Pseudoalteromonas</taxon>
    </lineage>
</organism>
<dbReference type="EMBL" id="AUXZ01000131">
    <property type="protein sequence ID" value="KZN45044.1"/>
    <property type="molecule type" value="Genomic_DNA"/>
</dbReference>
<reference evidence="1 2" key="1">
    <citation type="submission" date="2013-07" db="EMBL/GenBank/DDBJ databases">
        <title>Comparative Genomic and Metabolomic Analysis of Twelve Strains of Pseudoalteromonas luteoviolacea.</title>
        <authorList>
            <person name="Vynne N.G."/>
            <person name="Mansson M."/>
            <person name="Gram L."/>
        </authorList>
    </citation>
    <scope>NUCLEOTIDE SEQUENCE [LARGE SCALE GENOMIC DNA]</scope>
    <source>
        <strain evidence="1 2">H33</strain>
    </source>
</reference>
<evidence type="ECO:0000313" key="2">
    <source>
        <dbReference type="Proteomes" id="UP000076503"/>
    </source>
</evidence>
<name>A0A167A6R3_9GAMM</name>
<dbReference type="RefSeq" id="WP_231098171.1">
    <property type="nucleotide sequence ID" value="NZ_AUXZ01000131.1"/>
</dbReference>
<protein>
    <submittedName>
        <fullName evidence="1">Uncharacterized protein</fullName>
    </submittedName>
</protein>
<sequence>MIFKLLGLEMTWTCENCHTHIDDDAFEVCWNCSCVRGEKPVNASTAALCCLRCDIPLTFIGTKEFHEGMRWGVLGNLAEFFVNKEQLDMFACKHCAKVEFFLAGKHPH</sequence>
<accession>A0A167A6R3</accession>
<gene>
    <name evidence="1" type="ORF">N476_25670</name>
</gene>
<evidence type="ECO:0000313" key="1">
    <source>
        <dbReference type="EMBL" id="KZN45044.1"/>
    </source>
</evidence>
<dbReference type="AlphaFoldDB" id="A0A167A6R3"/>
<dbReference type="PATRIC" id="fig|1365251.3.peg.5075"/>
<proteinExistence type="predicted"/>
<dbReference type="Proteomes" id="UP000076503">
    <property type="component" value="Unassembled WGS sequence"/>
</dbReference>
<comment type="caution">
    <text evidence="1">The sequence shown here is derived from an EMBL/GenBank/DDBJ whole genome shotgun (WGS) entry which is preliminary data.</text>
</comment>